<evidence type="ECO:0000313" key="3">
    <source>
        <dbReference type="Proteomes" id="UP000053989"/>
    </source>
</evidence>
<name>A0A0C2ZE12_9AGAM</name>
<sequence length="213" mass="23560">MSSLPPSSFPPTTPMTTRIDTGGTTSDRTTGITAIFATSSRPNSMRMASFEHTLPPLSGSPSPSLHTGSLSLYDEFLSSTAIESTTALSESDTQDIRMSQNPHITQNSPSPDPDNSPYLHLELACARRAVLQVRARLAACELSEQISRTHFYRLKVKRVRKQLDDASNGVGQICDQIRRSGRTLHHQPILQKPSRHRVHILRSDVDEFAIDLQ</sequence>
<proteinExistence type="predicted"/>
<feature type="region of interest" description="Disordered" evidence="1">
    <location>
        <begin position="1"/>
        <end position="31"/>
    </location>
</feature>
<feature type="compositionally biased region" description="Low complexity" evidence="1">
    <location>
        <begin position="14"/>
        <end position="31"/>
    </location>
</feature>
<dbReference type="EMBL" id="KN822067">
    <property type="protein sequence ID" value="KIM59998.1"/>
    <property type="molecule type" value="Genomic_DNA"/>
</dbReference>
<reference evidence="3" key="2">
    <citation type="submission" date="2015-01" db="EMBL/GenBank/DDBJ databases">
        <title>Evolutionary Origins and Diversification of the Mycorrhizal Mutualists.</title>
        <authorList>
            <consortium name="DOE Joint Genome Institute"/>
            <consortium name="Mycorrhizal Genomics Consortium"/>
            <person name="Kohler A."/>
            <person name="Kuo A."/>
            <person name="Nagy L.G."/>
            <person name="Floudas D."/>
            <person name="Copeland A."/>
            <person name="Barry K.W."/>
            <person name="Cichocki N."/>
            <person name="Veneault-Fourrey C."/>
            <person name="LaButti K."/>
            <person name="Lindquist E.A."/>
            <person name="Lipzen A."/>
            <person name="Lundell T."/>
            <person name="Morin E."/>
            <person name="Murat C."/>
            <person name="Riley R."/>
            <person name="Ohm R."/>
            <person name="Sun H."/>
            <person name="Tunlid A."/>
            <person name="Henrissat B."/>
            <person name="Grigoriev I.V."/>
            <person name="Hibbett D.S."/>
            <person name="Martin F."/>
        </authorList>
    </citation>
    <scope>NUCLEOTIDE SEQUENCE [LARGE SCALE GENOMIC DNA]</scope>
    <source>
        <strain evidence="3">Foug A</strain>
    </source>
</reference>
<accession>A0A0C2ZE12</accession>
<evidence type="ECO:0000256" key="1">
    <source>
        <dbReference type="SAM" id="MobiDB-lite"/>
    </source>
</evidence>
<dbReference type="HOGENOM" id="CLU_1295086_0_0_1"/>
<organism evidence="2 3">
    <name type="scientific">Scleroderma citrinum Foug A</name>
    <dbReference type="NCBI Taxonomy" id="1036808"/>
    <lineage>
        <taxon>Eukaryota</taxon>
        <taxon>Fungi</taxon>
        <taxon>Dikarya</taxon>
        <taxon>Basidiomycota</taxon>
        <taxon>Agaricomycotina</taxon>
        <taxon>Agaricomycetes</taxon>
        <taxon>Agaricomycetidae</taxon>
        <taxon>Boletales</taxon>
        <taxon>Sclerodermatineae</taxon>
        <taxon>Sclerodermataceae</taxon>
        <taxon>Scleroderma</taxon>
    </lineage>
</organism>
<keyword evidence="3" id="KW-1185">Reference proteome</keyword>
<dbReference type="AlphaFoldDB" id="A0A0C2ZE12"/>
<gene>
    <name evidence="2" type="ORF">SCLCIDRAFT_26927</name>
</gene>
<protein>
    <submittedName>
        <fullName evidence="2">Uncharacterized protein</fullName>
    </submittedName>
</protein>
<dbReference type="InParanoid" id="A0A0C2ZE12"/>
<reference evidence="2 3" key="1">
    <citation type="submission" date="2014-04" db="EMBL/GenBank/DDBJ databases">
        <authorList>
            <consortium name="DOE Joint Genome Institute"/>
            <person name="Kuo A."/>
            <person name="Kohler A."/>
            <person name="Nagy L.G."/>
            <person name="Floudas D."/>
            <person name="Copeland A."/>
            <person name="Barry K.W."/>
            <person name="Cichocki N."/>
            <person name="Veneault-Fourrey C."/>
            <person name="LaButti K."/>
            <person name="Lindquist E.A."/>
            <person name="Lipzen A."/>
            <person name="Lundell T."/>
            <person name="Morin E."/>
            <person name="Murat C."/>
            <person name="Sun H."/>
            <person name="Tunlid A."/>
            <person name="Henrissat B."/>
            <person name="Grigoriev I.V."/>
            <person name="Hibbett D.S."/>
            <person name="Martin F."/>
            <person name="Nordberg H.P."/>
            <person name="Cantor M.N."/>
            <person name="Hua S.X."/>
        </authorList>
    </citation>
    <scope>NUCLEOTIDE SEQUENCE [LARGE SCALE GENOMIC DNA]</scope>
    <source>
        <strain evidence="2 3">Foug A</strain>
    </source>
</reference>
<dbReference type="Proteomes" id="UP000053989">
    <property type="component" value="Unassembled WGS sequence"/>
</dbReference>
<evidence type="ECO:0000313" key="2">
    <source>
        <dbReference type="EMBL" id="KIM59998.1"/>
    </source>
</evidence>